<evidence type="ECO:0000313" key="2">
    <source>
        <dbReference type="EMBL" id="ABC33172.1"/>
    </source>
</evidence>
<dbReference type="RefSeq" id="WP_011400224.1">
    <property type="nucleotide sequence ID" value="NC_007645.1"/>
</dbReference>
<dbReference type="SUPFAM" id="SSF53254">
    <property type="entry name" value="Phosphoglycerate mutase-like"/>
    <property type="match status" value="1"/>
</dbReference>
<dbReference type="PANTHER" id="PTHR20935">
    <property type="entry name" value="PHOSPHOGLYCERATE MUTASE-RELATED"/>
    <property type="match status" value="1"/>
</dbReference>
<keyword evidence="3" id="KW-1185">Reference proteome</keyword>
<dbReference type="STRING" id="349521.HCH_06533"/>
<gene>
    <name evidence="2" type="ordered locus">HCH_06533</name>
</gene>
<dbReference type="eggNOG" id="COG0406">
    <property type="taxonomic scope" value="Bacteria"/>
</dbReference>
<evidence type="ECO:0008006" key="4">
    <source>
        <dbReference type="Google" id="ProtNLM"/>
    </source>
</evidence>
<dbReference type="Proteomes" id="UP000000238">
    <property type="component" value="Chromosome"/>
</dbReference>
<dbReference type="PANTHER" id="PTHR20935:SF0">
    <property type="entry name" value="SERINE_THREONINE-PROTEIN PHOSPHATASE PGAM5, MITOCHONDRIAL"/>
    <property type="match status" value="1"/>
</dbReference>
<name>Q2S852_HAHCH</name>
<dbReference type="Gene3D" id="3.40.50.1240">
    <property type="entry name" value="Phosphoglycerate mutase-like"/>
    <property type="match status" value="1"/>
</dbReference>
<keyword evidence="1" id="KW-0378">Hydrolase</keyword>
<dbReference type="HOGENOM" id="CLU_1439237_0_0_6"/>
<dbReference type="AlphaFoldDB" id="Q2S852"/>
<protein>
    <recommendedName>
        <fullName evidence="4">Fructose-2,6-bisphosphatase</fullName>
    </recommendedName>
</protein>
<evidence type="ECO:0000256" key="1">
    <source>
        <dbReference type="ARBA" id="ARBA00022801"/>
    </source>
</evidence>
<dbReference type="GO" id="GO:0016787">
    <property type="term" value="F:hydrolase activity"/>
    <property type="evidence" value="ECO:0007669"/>
    <property type="project" value="UniProtKB-KW"/>
</dbReference>
<accession>Q2S852</accession>
<dbReference type="InterPro" id="IPR013078">
    <property type="entry name" value="His_Pase_superF_clade-1"/>
</dbReference>
<dbReference type="InterPro" id="IPR029033">
    <property type="entry name" value="His_PPase_superfam"/>
</dbReference>
<reference evidence="2 3" key="1">
    <citation type="journal article" date="2005" name="Nucleic Acids Res.">
        <title>Genomic blueprint of Hahella chejuensis, a marine microbe producing an algicidal agent.</title>
        <authorList>
            <person name="Jeong H."/>
            <person name="Yim J.H."/>
            <person name="Lee C."/>
            <person name="Choi S.-H."/>
            <person name="Park Y.K."/>
            <person name="Yoon S.H."/>
            <person name="Hur C.-G."/>
            <person name="Kang H.-Y."/>
            <person name="Kim D."/>
            <person name="Lee H.H."/>
            <person name="Park K.H."/>
            <person name="Park S.-H."/>
            <person name="Park H.-S."/>
            <person name="Lee H.K."/>
            <person name="Oh T.K."/>
            <person name="Kim J.F."/>
        </authorList>
    </citation>
    <scope>NUCLEOTIDE SEQUENCE [LARGE SCALE GENOMIC DNA]</scope>
    <source>
        <strain evidence="2 3">KCTC 2396</strain>
    </source>
</reference>
<dbReference type="KEGG" id="hch:HCH_06533"/>
<dbReference type="Pfam" id="PF00300">
    <property type="entry name" value="His_Phos_1"/>
    <property type="match status" value="1"/>
</dbReference>
<proteinExistence type="predicted"/>
<dbReference type="EMBL" id="CP000155">
    <property type="protein sequence ID" value="ABC33172.1"/>
    <property type="molecule type" value="Genomic_DNA"/>
</dbReference>
<organism evidence="2 3">
    <name type="scientific">Hahella chejuensis (strain KCTC 2396)</name>
    <dbReference type="NCBI Taxonomy" id="349521"/>
    <lineage>
        <taxon>Bacteria</taxon>
        <taxon>Pseudomonadati</taxon>
        <taxon>Pseudomonadota</taxon>
        <taxon>Gammaproteobacteria</taxon>
        <taxon>Oceanospirillales</taxon>
        <taxon>Hahellaceae</taxon>
        <taxon>Hahella</taxon>
    </lineage>
</organism>
<dbReference type="CDD" id="cd07067">
    <property type="entry name" value="HP_PGM_like"/>
    <property type="match status" value="1"/>
</dbReference>
<sequence>MKVHLIRHGQSKWQTGESASKDSALTELGVRQSLLLGGRLSALVNGNQTESVFYSSPLIRSVQTVNAAGVNYSIATGLKEASFHVASELPGFAHPAKHERLLSDSQRYLDFRRAVADVFKQLTHNESKDVFLFTHGGVIKTILRVIHSTDTVCYQIKNCSLTTLTWRRSRWHLDALNECNHLPLEMVT</sequence>
<dbReference type="InterPro" id="IPR051021">
    <property type="entry name" value="Mito_Ser/Thr_phosphatase"/>
</dbReference>
<dbReference type="OrthoDB" id="9810154at2"/>
<evidence type="ECO:0000313" key="3">
    <source>
        <dbReference type="Proteomes" id="UP000000238"/>
    </source>
</evidence>
<dbReference type="SMART" id="SM00855">
    <property type="entry name" value="PGAM"/>
    <property type="match status" value="1"/>
</dbReference>